<dbReference type="Gene3D" id="3.40.50.1820">
    <property type="entry name" value="alpha/beta hydrolase"/>
    <property type="match status" value="1"/>
</dbReference>
<dbReference type="EMBL" id="JANEYF010003270">
    <property type="protein sequence ID" value="KAJ8937808.1"/>
    <property type="molecule type" value="Genomic_DNA"/>
</dbReference>
<dbReference type="InterPro" id="IPR002018">
    <property type="entry name" value="CarbesteraseB"/>
</dbReference>
<dbReference type="AlphaFoldDB" id="A0AAV8XH11"/>
<sequence>MIGLFRGAISESGSALCPWSYQRHHKEIAYKLASSIDKNFSPNATSEQLLELLQGVTPDQINRVAGGVGQVSILYLT</sequence>
<accession>A0AAV8XH11</accession>
<evidence type="ECO:0000259" key="2">
    <source>
        <dbReference type="Pfam" id="PF00135"/>
    </source>
</evidence>
<dbReference type="Pfam" id="PF00135">
    <property type="entry name" value="COesterase"/>
    <property type="match status" value="1"/>
</dbReference>
<organism evidence="3 4">
    <name type="scientific">Rhamnusium bicolor</name>
    <dbReference type="NCBI Taxonomy" id="1586634"/>
    <lineage>
        <taxon>Eukaryota</taxon>
        <taxon>Metazoa</taxon>
        <taxon>Ecdysozoa</taxon>
        <taxon>Arthropoda</taxon>
        <taxon>Hexapoda</taxon>
        <taxon>Insecta</taxon>
        <taxon>Pterygota</taxon>
        <taxon>Neoptera</taxon>
        <taxon>Endopterygota</taxon>
        <taxon>Coleoptera</taxon>
        <taxon>Polyphaga</taxon>
        <taxon>Cucujiformia</taxon>
        <taxon>Chrysomeloidea</taxon>
        <taxon>Cerambycidae</taxon>
        <taxon>Lepturinae</taxon>
        <taxon>Rhagiini</taxon>
        <taxon>Rhamnusium</taxon>
    </lineage>
</organism>
<keyword evidence="4" id="KW-1185">Reference proteome</keyword>
<dbReference type="SUPFAM" id="SSF53474">
    <property type="entry name" value="alpha/beta-Hydrolases"/>
    <property type="match status" value="1"/>
</dbReference>
<feature type="domain" description="Carboxylesterase type B" evidence="2">
    <location>
        <begin position="3"/>
        <end position="64"/>
    </location>
</feature>
<proteinExistence type="predicted"/>
<evidence type="ECO:0000313" key="3">
    <source>
        <dbReference type="EMBL" id="KAJ8937808.1"/>
    </source>
</evidence>
<reference evidence="3" key="1">
    <citation type="journal article" date="2023" name="Insect Mol. Biol.">
        <title>Genome sequencing provides insights into the evolution of gene families encoding plant cell wall-degrading enzymes in longhorned beetles.</title>
        <authorList>
            <person name="Shin N.R."/>
            <person name="Okamura Y."/>
            <person name="Kirsch R."/>
            <person name="Pauchet Y."/>
        </authorList>
    </citation>
    <scope>NUCLEOTIDE SEQUENCE</scope>
    <source>
        <strain evidence="3">RBIC_L_NR</strain>
    </source>
</reference>
<name>A0AAV8XH11_9CUCU</name>
<dbReference type="Proteomes" id="UP001162156">
    <property type="component" value="Unassembled WGS sequence"/>
</dbReference>
<protein>
    <recommendedName>
        <fullName evidence="2">Carboxylesterase type B domain-containing protein</fullName>
    </recommendedName>
</protein>
<dbReference type="InterPro" id="IPR029058">
    <property type="entry name" value="AB_hydrolase_fold"/>
</dbReference>
<keyword evidence="1" id="KW-0325">Glycoprotein</keyword>
<evidence type="ECO:0000256" key="1">
    <source>
        <dbReference type="ARBA" id="ARBA00023180"/>
    </source>
</evidence>
<gene>
    <name evidence="3" type="ORF">NQ314_011714</name>
</gene>
<evidence type="ECO:0000313" key="4">
    <source>
        <dbReference type="Proteomes" id="UP001162156"/>
    </source>
</evidence>
<comment type="caution">
    <text evidence="3">The sequence shown here is derived from an EMBL/GenBank/DDBJ whole genome shotgun (WGS) entry which is preliminary data.</text>
</comment>